<dbReference type="PANTHER" id="PTHR33121:SF80">
    <property type="entry name" value="CYCLIC DI-GMP PHOSPHODIESTERASE PDEL"/>
    <property type="match status" value="1"/>
</dbReference>
<dbReference type="HOGENOM" id="CLU_000445_131_0_6"/>
<dbReference type="SUPFAM" id="SSF141868">
    <property type="entry name" value="EAL domain-like"/>
    <property type="match status" value="1"/>
</dbReference>
<keyword evidence="5" id="KW-0812">Transmembrane</keyword>
<keyword evidence="3" id="KW-1003">Cell membrane</keyword>
<dbReference type="EC" id="3.1.4.52" evidence="2"/>
<evidence type="ECO:0000313" key="11">
    <source>
        <dbReference type="EMBL" id="AEF22608.1"/>
    </source>
</evidence>
<dbReference type="PROSITE" id="PS50883">
    <property type="entry name" value="EAL"/>
    <property type="match status" value="1"/>
</dbReference>
<dbReference type="GO" id="GO:0071111">
    <property type="term" value="F:cyclic-guanylate-specific phosphodiesterase activity"/>
    <property type="evidence" value="ECO:0007669"/>
    <property type="project" value="UniProtKB-EC"/>
</dbReference>
<dbReference type="RefSeq" id="WP_013791736.1">
    <property type="nucleotide sequence ID" value="NC_015556.1"/>
</dbReference>
<keyword evidence="6" id="KW-0378">Hydrolase</keyword>
<evidence type="ECO:0000313" key="12">
    <source>
        <dbReference type="Proteomes" id="UP000000686"/>
    </source>
</evidence>
<dbReference type="GO" id="GO:0005886">
    <property type="term" value="C:plasma membrane"/>
    <property type="evidence" value="ECO:0007669"/>
    <property type="project" value="UniProtKB-SubCell"/>
</dbReference>
<organism evidence="11 12">
    <name type="scientific">Pseudomonas fulva (strain 12-X)</name>
    <dbReference type="NCBI Taxonomy" id="743720"/>
    <lineage>
        <taxon>Bacteria</taxon>
        <taxon>Pseudomonadati</taxon>
        <taxon>Pseudomonadota</taxon>
        <taxon>Gammaproteobacteria</taxon>
        <taxon>Pseudomonadales</taxon>
        <taxon>Pseudomonadaceae</taxon>
        <taxon>Pseudomonas</taxon>
    </lineage>
</organism>
<accession>F6AGB5</accession>
<evidence type="ECO:0000256" key="9">
    <source>
        <dbReference type="ARBA" id="ARBA00034290"/>
    </source>
</evidence>
<dbReference type="STRING" id="743720.Psefu_2643"/>
<name>F6AGB5_PSEF1</name>
<evidence type="ECO:0000256" key="3">
    <source>
        <dbReference type="ARBA" id="ARBA00022475"/>
    </source>
</evidence>
<comment type="subcellular location">
    <subcellularLocation>
        <location evidence="1">Cell membrane</location>
        <topology evidence="1">Multi-pass membrane protein</topology>
    </subcellularLocation>
</comment>
<keyword evidence="8" id="KW-0472">Membrane</keyword>
<keyword evidence="7" id="KW-1133">Transmembrane helix</keyword>
<evidence type="ECO:0000256" key="7">
    <source>
        <dbReference type="ARBA" id="ARBA00022989"/>
    </source>
</evidence>
<dbReference type="Pfam" id="PF12792">
    <property type="entry name" value="CSS-motif"/>
    <property type="match status" value="1"/>
</dbReference>
<keyword evidence="4" id="KW-0973">c-di-GMP</keyword>
<dbReference type="InterPro" id="IPR035919">
    <property type="entry name" value="EAL_sf"/>
</dbReference>
<dbReference type="Proteomes" id="UP000000686">
    <property type="component" value="Chromosome"/>
</dbReference>
<dbReference type="InterPro" id="IPR001633">
    <property type="entry name" value="EAL_dom"/>
</dbReference>
<feature type="domain" description="EAL" evidence="10">
    <location>
        <begin position="258"/>
        <end position="512"/>
    </location>
</feature>
<evidence type="ECO:0000256" key="4">
    <source>
        <dbReference type="ARBA" id="ARBA00022636"/>
    </source>
</evidence>
<dbReference type="Gene3D" id="3.20.20.450">
    <property type="entry name" value="EAL domain"/>
    <property type="match status" value="1"/>
</dbReference>
<dbReference type="InterPro" id="IPR024744">
    <property type="entry name" value="CSS-motif_dom"/>
</dbReference>
<protein>
    <recommendedName>
        <fullName evidence="2">cyclic-guanylate-specific phosphodiesterase</fullName>
        <ecNumber evidence="2">3.1.4.52</ecNumber>
    </recommendedName>
</protein>
<dbReference type="Pfam" id="PF00563">
    <property type="entry name" value="EAL"/>
    <property type="match status" value="1"/>
</dbReference>
<sequence>MPLSTLRRRRRARRLSTSLAVAALPLLLGIPLMYWQAATLLQTRAEKSAADTRKQLEAMLDDAARAAGVVLPLAGQACDEVVQTLRKEVAVSPFSRSVNLVSGGLIYCTSLTGAYEKVEETASYASGQLRLRAGNAVTPDRAVLVYRQADAEHGVLVGIDGQHLINLLQLNGQEVSLQIGVGENWIGPNGRVSALPVKDVTEYASQARSTRYPFQVTAGYAPGATLQYMLDHYQPQWLLFVILGALAGAGSYRLSLGASSPGSALKRALEADEFIPYYQPVIDAETGTWDGVETLMRWQHPSEGLVPPNQFIPLAERLGLIVPMTHALMRHIREDFAGRAEQLPKGFHVGINITAAHCQDLQLVEECREFLAAFAPGQITLVLELTERQMITPTATTAQLFTELRELGVRIAIDDFGTGHSSLAYLREFRIDILKIDRSFISMVDSHSLSRHLLDNILDLATRLQLDLVAEGVESAEQVQYLRQRGVRYLQGFHFARPMPAAPLFDTLRTPPTV</sequence>
<dbReference type="KEGG" id="pfv:Psefu_2643"/>
<dbReference type="FunFam" id="3.20.20.450:FF:000001">
    <property type="entry name" value="Cyclic di-GMP phosphodiesterase yahA"/>
    <property type="match status" value="1"/>
</dbReference>
<gene>
    <name evidence="11" type="ordered locus">Psefu_2643</name>
</gene>
<dbReference type="OrthoDB" id="675397at2"/>
<dbReference type="CDD" id="cd01948">
    <property type="entry name" value="EAL"/>
    <property type="match status" value="1"/>
</dbReference>
<evidence type="ECO:0000256" key="2">
    <source>
        <dbReference type="ARBA" id="ARBA00012282"/>
    </source>
</evidence>
<evidence type="ECO:0000256" key="5">
    <source>
        <dbReference type="ARBA" id="ARBA00022692"/>
    </source>
</evidence>
<reference evidence="11 12" key="1">
    <citation type="submission" date="2011-04" db="EMBL/GenBank/DDBJ databases">
        <title>Complete sequence of Pseudomonas fulva 12-X.</title>
        <authorList>
            <consortium name="US DOE Joint Genome Institute"/>
            <person name="Lucas S."/>
            <person name="Han J."/>
            <person name="Lapidus A."/>
            <person name="Cheng J.-F."/>
            <person name="Goodwin L."/>
            <person name="Pitluck S."/>
            <person name="Peters L."/>
            <person name="Mikhailova N."/>
            <person name="Pagani I."/>
            <person name="Davenport K."/>
            <person name="Han C."/>
            <person name="Tapia R."/>
            <person name="Land M."/>
            <person name="Hauser L."/>
            <person name="Kyrpides N."/>
            <person name="Ivanova N."/>
            <person name="Pagani I."/>
            <person name="Lcollab F.I."/>
            <person name="Woyke T."/>
        </authorList>
    </citation>
    <scope>NUCLEOTIDE SEQUENCE [LARGE SCALE GENOMIC DNA]</scope>
    <source>
        <strain evidence="12">12-X</strain>
    </source>
</reference>
<evidence type="ECO:0000256" key="8">
    <source>
        <dbReference type="ARBA" id="ARBA00023136"/>
    </source>
</evidence>
<dbReference type="EMBL" id="CP002727">
    <property type="protein sequence ID" value="AEF22608.1"/>
    <property type="molecule type" value="Genomic_DNA"/>
</dbReference>
<evidence type="ECO:0000259" key="10">
    <source>
        <dbReference type="PROSITE" id="PS50883"/>
    </source>
</evidence>
<proteinExistence type="predicted"/>
<comment type="catalytic activity">
    <reaction evidence="9">
        <text>3',3'-c-di-GMP + H2O = 5'-phosphoguanylyl(3'-&gt;5')guanosine + H(+)</text>
        <dbReference type="Rhea" id="RHEA:24902"/>
        <dbReference type="ChEBI" id="CHEBI:15377"/>
        <dbReference type="ChEBI" id="CHEBI:15378"/>
        <dbReference type="ChEBI" id="CHEBI:58754"/>
        <dbReference type="ChEBI" id="CHEBI:58805"/>
        <dbReference type="EC" id="3.1.4.52"/>
    </reaction>
</comment>
<evidence type="ECO:0000256" key="1">
    <source>
        <dbReference type="ARBA" id="ARBA00004651"/>
    </source>
</evidence>
<dbReference type="InterPro" id="IPR050706">
    <property type="entry name" value="Cyclic-di-GMP_PDE-like"/>
</dbReference>
<dbReference type="SMART" id="SM00052">
    <property type="entry name" value="EAL"/>
    <property type="match status" value="1"/>
</dbReference>
<keyword evidence="12" id="KW-1185">Reference proteome</keyword>
<dbReference type="AlphaFoldDB" id="F6AGB5"/>
<dbReference type="eggNOG" id="COG2200">
    <property type="taxonomic scope" value="Bacteria"/>
</dbReference>
<dbReference type="PANTHER" id="PTHR33121">
    <property type="entry name" value="CYCLIC DI-GMP PHOSPHODIESTERASE PDEF"/>
    <property type="match status" value="1"/>
</dbReference>
<evidence type="ECO:0000256" key="6">
    <source>
        <dbReference type="ARBA" id="ARBA00022801"/>
    </source>
</evidence>